<dbReference type="EMBL" id="AP024485">
    <property type="protein sequence ID" value="BCS88279.1"/>
    <property type="molecule type" value="Genomic_DNA"/>
</dbReference>
<keyword evidence="3" id="KW-1185">Reference proteome</keyword>
<evidence type="ECO:0000256" key="1">
    <source>
        <dbReference type="SAM" id="Phobius"/>
    </source>
</evidence>
<organism evidence="2 3">
    <name type="scientific">Pseudodesulfovibrio sediminis</name>
    <dbReference type="NCBI Taxonomy" id="2810563"/>
    <lineage>
        <taxon>Bacteria</taxon>
        <taxon>Pseudomonadati</taxon>
        <taxon>Thermodesulfobacteriota</taxon>
        <taxon>Desulfovibrionia</taxon>
        <taxon>Desulfovibrionales</taxon>
        <taxon>Desulfovibrionaceae</taxon>
    </lineage>
</organism>
<keyword evidence="1" id="KW-1133">Transmembrane helix</keyword>
<dbReference type="Proteomes" id="UP001053296">
    <property type="component" value="Chromosome"/>
</dbReference>
<proteinExistence type="predicted"/>
<feature type="transmembrane region" description="Helical" evidence="1">
    <location>
        <begin position="6"/>
        <end position="26"/>
    </location>
</feature>
<gene>
    <name evidence="2" type="ORF">PSDVSF_15210</name>
</gene>
<protein>
    <submittedName>
        <fullName evidence="2">Uncharacterized protein</fullName>
    </submittedName>
</protein>
<reference evidence="2" key="1">
    <citation type="journal article" date="2022" name="Arch. Microbiol.">
        <title>Pseudodesulfovibrio sediminis sp. nov., a mesophilic and neutrophilic sulfate-reducing bacterium isolated from sediment of a brackish lake.</title>
        <authorList>
            <person name="Takahashi A."/>
            <person name="Kojima H."/>
            <person name="Watanabe M."/>
            <person name="Fukui M."/>
        </authorList>
    </citation>
    <scope>NUCLEOTIDE SEQUENCE</scope>
    <source>
        <strain evidence="2">SF6</strain>
    </source>
</reference>
<name>A0ABN6ESR6_9BACT</name>
<evidence type="ECO:0000313" key="3">
    <source>
        <dbReference type="Proteomes" id="UP001053296"/>
    </source>
</evidence>
<keyword evidence="1" id="KW-0812">Transmembrane</keyword>
<keyword evidence="1" id="KW-0472">Membrane</keyword>
<sequence length="81" mass="9277">MNVDNIIEGLIIGLGLAVILCLFRAVRIVLIAVVKSPYTLVCWLKGRAIEWEYGEFDPTLGKYPNKRKAGWFKRHGIYIKK</sequence>
<accession>A0ABN6ESR6</accession>
<evidence type="ECO:0000313" key="2">
    <source>
        <dbReference type="EMBL" id="BCS88279.1"/>
    </source>
</evidence>